<feature type="transmembrane region" description="Helical" evidence="1">
    <location>
        <begin position="17"/>
        <end position="37"/>
    </location>
</feature>
<keyword evidence="1" id="KW-0812">Transmembrane</keyword>
<evidence type="ECO:0000313" key="3">
    <source>
        <dbReference type="Proteomes" id="UP000199602"/>
    </source>
</evidence>
<dbReference type="EMBL" id="FNIN01000005">
    <property type="protein sequence ID" value="SDN70142.1"/>
    <property type="molecule type" value="Genomic_DNA"/>
</dbReference>
<gene>
    <name evidence="2" type="ORF">SAMN04488516_10541</name>
</gene>
<evidence type="ECO:0000313" key="2">
    <source>
        <dbReference type="EMBL" id="SDN70142.1"/>
    </source>
</evidence>
<dbReference type="AlphaFoldDB" id="A0A1H0DJ25"/>
<dbReference type="STRING" id="206665.SAMN04488516_10541"/>
<sequence>MMKNSILENTSFEIKKHLVSIFIFIGLLSILWIFFIMPSQKKISQLKSTNRKLSATIKLQQKLLPIYTKLRLKSQSVPPIKIIPHSTTLPHFKIIVEQSLTQYHLNLISFLPEFKNINSPNHLSIKILLQGKFKTFLDWLLFLLKKGYVSKINQISLNNNYETLQISLKLDINLR</sequence>
<organism evidence="2 3">
    <name type="scientific">Desulfonauticus submarinus</name>
    <dbReference type="NCBI Taxonomy" id="206665"/>
    <lineage>
        <taxon>Bacteria</taxon>
        <taxon>Pseudomonadati</taxon>
        <taxon>Thermodesulfobacteriota</taxon>
        <taxon>Desulfovibrionia</taxon>
        <taxon>Desulfovibrionales</taxon>
        <taxon>Desulfonauticaceae</taxon>
        <taxon>Desulfonauticus</taxon>
    </lineage>
</organism>
<dbReference type="Proteomes" id="UP000199602">
    <property type="component" value="Unassembled WGS sequence"/>
</dbReference>
<protein>
    <recommendedName>
        <fullName evidence="4">Type II secretion system (T2SS), protein M</fullName>
    </recommendedName>
</protein>
<accession>A0A1H0DJ25</accession>
<evidence type="ECO:0008006" key="4">
    <source>
        <dbReference type="Google" id="ProtNLM"/>
    </source>
</evidence>
<name>A0A1H0DJ25_9BACT</name>
<keyword evidence="3" id="KW-1185">Reference proteome</keyword>
<reference evidence="2 3" key="1">
    <citation type="submission" date="2016-10" db="EMBL/GenBank/DDBJ databases">
        <authorList>
            <person name="de Groot N.N."/>
        </authorList>
    </citation>
    <scope>NUCLEOTIDE SEQUENCE [LARGE SCALE GENOMIC DNA]</scope>
    <source>
        <strain evidence="2 3">DSM 15269</strain>
    </source>
</reference>
<evidence type="ECO:0000256" key="1">
    <source>
        <dbReference type="SAM" id="Phobius"/>
    </source>
</evidence>
<keyword evidence="1" id="KW-1133">Transmembrane helix</keyword>
<proteinExistence type="predicted"/>
<keyword evidence="1" id="KW-0472">Membrane</keyword>